<dbReference type="Pfam" id="PF09981">
    <property type="entry name" value="DUF2218"/>
    <property type="match status" value="1"/>
</dbReference>
<proteinExistence type="predicted"/>
<evidence type="ECO:0000313" key="1">
    <source>
        <dbReference type="EMBL" id="AWK89746.1"/>
    </source>
</evidence>
<dbReference type="OrthoDB" id="9806511at2"/>
<sequence>MPVQQARVGTALASRYLVQLCKHFAHKIPVEYDGRRGRADFPWGVCHMTAGDDTLDLRCEAPDAQGLDRVKAVVDDHLRRFAWRETPVLSWEEPAG</sequence>
<dbReference type="Gene3D" id="3.30.310.50">
    <property type="entry name" value="Alpha-D-phosphohexomutase, C-terminal domain"/>
    <property type="match status" value="1"/>
</dbReference>
<dbReference type="AlphaFoldDB" id="A0A2S2CZ30"/>
<keyword evidence="2" id="KW-1185">Reference proteome</keyword>
<geneLocation type="plasmid" evidence="1 2">
    <name>unnamed2</name>
</geneLocation>
<dbReference type="Proteomes" id="UP000245629">
    <property type="component" value="Plasmid unnamed2"/>
</dbReference>
<dbReference type="InterPro" id="IPR014543">
    <property type="entry name" value="UCP028291"/>
</dbReference>
<keyword evidence="1" id="KW-0614">Plasmid</keyword>
<protein>
    <submittedName>
        <fullName evidence="1">DUF2218 domain-containing protein</fullName>
    </submittedName>
</protein>
<evidence type="ECO:0000313" key="2">
    <source>
        <dbReference type="Proteomes" id="UP000245629"/>
    </source>
</evidence>
<dbReference type="EMBL" id="CP029357">
    <property type="protein sequence ID" value="AWK89746.1"/>
    <property type="molecule type" value="Genomic_DNA"/>
</dbReference>
<gene>
    <name evidence="1" type="ORF">DEW08_27620</name>
</gene>
<name>A0A2S2CZ30_9PROT</name>
<accession>A0A2S2CZ30</accession>
<reference evidence="2" key="1">
    <citation type="submission" date="2018-05" db="EMBL/GenBank/DDBJ databases">
        <title>Azospirillum thermophila sp. nov., a novel isolated from hot spring.</title>
        <authorList>
            <person name="Zhao Z."/>
        </authorList>
    </citation>
    <scope>NUCLEOTIDE SEQUENCE [LARGE SCALE GENOMIC DNA]</scope>
    <source>
        <strain evidence="2">CFH 70021</strain>
        <plasmid evidence="2">unnamed2</plasmid>
    </source>
</reference>
<dbReference type="RefSeq" id="WP_109333352.1">
    <property type="nucleotide sequence ID" value="NZ_CP029357.1"/>
</dbReference>
<organism evidence="1 2">
    <name type="scientific">Azospirillum thermophilum</name>
    <dbReference type="NCBI Taxonomy" id="2202148"/>
    <lineage>
        <taxon>Bacteria</taxon>
        <taxon>Pseudomonadati</taxon>
        <taxon>Pseudomonadota</taxon>
        <taxon>Alphaproteobacteria</taxon>
        <taxon>Rhodospirillales</taxon>
        <taxon>Azospirillaceae</taxon>
        <taxon>Azospirillum</taxon>
    </lineage>
</organism>
<dbReference type="PIRSF" id="PIRSF028291">
    <property type="entry name" value="UCP028291"/>
    <property type="match status" value="1"/>
</dbReference>
<dbReference type="KEGG" id="azz:DEW08_27620"/>